<feature type="compositionally biased region" description="Polar residues" evidence="6">
    <location>
        <begin position="114"/>
        <end position="131"/>
    </location>
</feature>
<sequence length="1478" mass="164766">MGISDEYIDYSCSTPLERLSRDVETMLRSWYIIEGSDRHVSFHDSDRKPNVQMSNPSATKKFAPPSVSKNGHSYATPVKEYNRERLLTPSRSSNNKRRTDNDETFMGATAEANVASSSDKNTSPSLFSPSSPMRKMVLTGNSNDDKKYNSPDRLNTSLDTSIDDLVDSTASAALKAFHTPPRTRKDLYILEEETKRSDIQLIRSGKITFATLTHDYERMEIELDLCLWDGPPAPEFYAMDATSNTPSDGPSKTNSQRLPLSLIANANDPFPSINILNNLSSLFGIGQHLTLSPSDPSAVESLLHSTMQALSDANHPSRKETGLGFISTIAASRRTAMDQVALQSAALKSLSHQLQMALNTAITNCDSRIPSFGIWGVYKPHVRLNKVEGQNDTLTQSVMEVPAWMNSGNLFDLAADESICCSFRKHIEEMMDESESEDDDDVSIGGQSYRSNPRSPSRHRERRTPSRLTSNLSLMQRRRANNDTSSTKKRLLLPAFITGKCHAGSSCFATGAEFAIHVVPPGVEYPIHCTTLNTLGNLLSQQSKEGTRKRAKRGRRQKTNRIQQINPNDLDGDEGKVFVSGARHKYTWSKIFQYNQNFIPRQEELLLASPSSPRSKLRWDDLNIMTYDLNWRRSANSILENGDGSLTLKQYQDACKARALLLLYRASLTAKTNKAKRTMAENRSLECLFGPTTDPLLLLNITCSWTSKEKPSSPKRTPGLTKEVIPLLALPLRIRSNNTMTSQDILEMENSLLSSIFNPLTAPDFKVSVMFDPDVACTTLSASNRCLLASLIRTCTLDQSYLLGHMTKPNILDELHHREELNEIAEEIMNESHISTLTRNLVHAVDWNGMATLLEMDESVNRNRMRDIVENVFTICSNNDNFPSPPVEMFTSMSSDNNEIDCPFRSHLNKASKPGRLLSVLFTSMSSLQTPSAMASLWLDFISELRLKWEKRESIPNTGLIPGLDKAKKQENVSNGISSKALNSAFLNSSLSDPDLDDCLLSQKLEVFNIGVECMIANELKDMDVDQVEIEAMMQRNSEKDLPQSLQSPKDDDFFDALGNMDDSSDALSTDIAMLEKNINKDATLADGSCMRRGARCPINDSNLIATSDQIFAPYVQRDIPLTDDLIVERKNMVMKPGQDANSLRTRIDTAHHIQKPKLINDMSAFKAANPGCSFQDFISWYGNPENPLEQYEERLYSSDYSQNGLQNSCPKTPEEASVEAFHVLNSTRTFWNDCWEEASPTPAEDQLPLFDPYSSVEMLLLWFESLHPAVLLNQILAVNISMANFILQTSCPCVSLRPVRESLLRLEGKSSIVLRLLNNDMIKSISNPIEKTDEMMDPFTYISPETVEACENVCSLIGDVEILQSRATSLLSKLNGDIELVQSIMESPEGRNIKVSMDGSRAELLNEILQQEERNVGITGNTSNLPSPSLREYILRNSDGNRPCQLTVCIGGTFGLESGGTHSTKGGLVLALKKCTK</sequence>
<evidence type="ECO:0000256" key="6">
    <source>
        <dbReference type="SAM" id="MobiDB-lite"/>
    </source>
</evidence>
<dbReference type="PANTHER" id="PTHR21422:SF9">
    <property type="entry name" value="RAB3 GTPASE-ACTIVATING PROTEIN CATALYTIC SUBUNIT"/>
    <property type="match status" value="1"/>
</dbReference>
<keyword evidence="9" id="KW-1185">Reference proteome</keyword>
<dbReference type="Proteomes" id="UP001054902">
    <property type="component" value="Unassembled WGS sequence"/>
</dbReference>
<dbReference type="Pfam" id="PF13890">
    <property type="entry name" value="Rab3-GTPase_cat"/>
    <property type="match status" value="1"/>
</dbReference>
<comment type="caution">
    <text evidence="8">The sequence shown here is derived from an EMBL/GenBank/DDBJ whole genome shotgun (WGS) entry which is preliminary data.</text>
</comment>
<dbReference type="InterPro" id="IPR026147">
    <property type="entry name" value="Rab3GAP1_conserved"/>
</dbReference>
<dbReference type="GO" id="GO:0005737">
    <property type="term" value="C:cytoplasm"/>
    <property type="evidence" value="ECO:0007669"/>
    <property type="project" value="UniProtKB-SubCell"/>
</dbReference>
<feature type="compositionally biased region" description="Acidic residues" evidence="6">
    <location>
        <begin position="430"/>
        <end position="442"/>
    </location>
</feature>
<evidence type="ECO:0000256" key="5">
    <source>
        <dbReference type="ARBA" id="ARBA00022490"/>
    </source>
</evidence>
<evidence type="ECO:0000256" key="2">
    <source>
        <dbReference type="ARBA" id="ARBA00008856"/>
    </source>
</evidence>
<proteinExistence type="inferred from homology"/>
<keyword evidence="4" id="KW-0343">GTPase activation</keyword>
<gene>
    <name evidence="8" type="ORF">CTEN210_07375</name>
</gene>
<feature type="region of interest" description="Disordered" evidence="6">
    <location>
        <begin position="430"/>
        <end position="486"/>
    </location>
</feature>
<feature type="domain" description="Rab3GAP catalytic subunit conserved" evidence="7">
    <location>
        <begin position="1092"/>
        <end position="1265"/>
    </location>
</feature>
<dbReference type="PANTHER" id="PTHR21422">
    <property type="entry name" value="RAB3 GTPASE-ACTIVATING PROTEIN CATALYTIC SUBUNIT"/>
    <property type="match status" value="1"/>
</dbReference>
<keyword evidence="5" id="KW-0963">Cytoplasm</keyword>
<feature type="region of interest" description="Disordered" evidence="6">
    <location>
        <begin position="541"/>
        <end position="567"/>
    </location>
</feature>
<evidence type="ECO:0000256" key="3">
    <source>
        <dbReference type="ARBA" id="ARBA00015817"/>
    </source>
</evidence>
<feature type="compositionally biased region" description="Polar residues" evidence="6">
    <location>
        <begin position="445"/>
        <end position="455"/>
    </location>
</feature>
<accession>A0AAD3H5Q4</accession>
<reference evidence="8 9" key="1">
    <citation type="journal article" date="2021" name="Sci. Rep.">
        <title>The genome of the diatom Chaetoceros tenuissimus carries an ancient integrated fragment of an extant virus.</title>
        <authorList>
            <person name="Hongo Y."/>
            <person name="Kimura K."/>
            <person name="Takaki Y."/>
            <person name="Yoshida Y."/>
            <person name="Baba S."/>
            <person name="Kobayashi G."/>
            <person name="Nagasaki K."/>
            <person name="Hano T."/>
            <person name="Tomaru Y."/>
        </authorList>
    </citation>
    <scope>NUCLEOTIDE SEQUENCE [LARGE SCALE GENOMIC DNA]</scope>
    <source>
        <strain evidence="8 9">NIES-3715</strain>
    </source>
</reference>
<evidence type="ECO:0000313" key="8">
    <source>
        <dbReference type="EMBL" id="GFH50899.1"/>
    </source>
</evidence>
<feature type="region of interest" description="Disordered" evidence="6">
    <location>
        <begin position="41"/>
        <end position="157"/>
    </location>
</feature>
<dbReference type="GO" id="GO:0005096">
    <property type="term" value="F:GTPase activator activity"/>
    <property type="evidence" value="ECO:0007669"/>
    <property type="project" value="UniProtKB-KW"/>
</dbReference>
<evidence type="ECO:0000256" key="1">
    <source>
        <dbReference type="ARBA" id="ARBA00004496"/>
    </source>
</evidence>
<dbReference type="InterPro" id="IPR045700">
    <property type="entry name" value="Rab3GAP1"/>
</dbReference>
<evidence type="ECO:0000259" key="7">
    <source>
        <dbReference type="Pfam" id="PF13890"/>
    </source>
</evidence>
<protein>
    <recommendedName>
        <fullName evidence="3">Rab3 GTPase-activating protein catalytic subunit</fullName>
    </recommendedName>
</protein>
<dbReference type="EMBL" id="BLLK01000045">
    <property type="protein sequence ID" value="GFH50899.1"/>
    <property type="molecule type" value="Genomic_DNA"/>
</dbReference>
<comment type="subcellular location">
    <subcellularLocation>
        <location evidence="1">Cytoplasm</location>
    </subcellularLocation>
</comment>
<name>A0AAD3H5Q4_9STRA</name>
<evidence type="ECO:0000313" key="9">
    <source>
        <dbReference type="Proteomes" id="UP001054902"/>
    </source>
</evidence>
<evidence type="ECO:0000256" key="4">
    <source>
        <dbReference type="ARBA" id="ARBA00022468"/>
    </source>
</evidence>
<comment type="similarity">
    <text evidence="2">Belongs to the Rab3-GAP catalytic subunit family.</text>
</comment>
<organism evidence="8 9">
    <name type="scientific">Chaetoceros tenuissimus</name>
    <dbReference type="NCBI Taxonomy" id="426638"/>
    <lineage>
        <taxon>Eukaryota</taxon>
        <taxon>Sar</taxon>
        <taxon>Stramenopiles</taxon>
        <taxon>Ochrophyta</taxon>
        <taxon>Bacillariophyta</taxon>
        <taxon>Coscinodiscophyceae</taxon>
        <taxon>Chaetocerotophycidae</taxon>
        <taxon>Chaetocerotales</taxon>
        <taxon>Chaetocerotaceae</taxon>
        <taxon>Chaetoceros</taxon>
    </lineage>
</organism>
<feature type="compositionally biased region" description="Basic residues" evidence="6">
    <location>
        <begin position="547"/>
        <end position="559"/>
    </location>
</feature>